<dbReference type="InterPro" id="IPR002933">
    <property type="entry name" value="Peptidase_M20"/>
</dbReference>
<sequence>MATPLLCLLAVVLLSTASAEYAQELLRRAEGERDWIVGLRRRIHAHPELAFGEHRTSALVREELEGRGATAPAAAGTLGVVADVGSGMPPIVALRADMDALPIQELVEWEHKSRVDGVMHACGHDAHTAMLLGAAKLLHEGKDQLKREYNPNAFPLNCGTVRLLFQPAEEGGAGASHMVKEGVLNGVEAIFAMHVDCQKPTGSIAAHAGPTHAAVCFYVVKIEAFTILALQQLTSREDDPLHSQVLSVTYIKAGNSTDTTPPVVEFGGTLRSLTTEGLYRLEKRLKEVVEGQAAVHRCKGVAEILGAPSYPMYPAVVNDERLHRHVENVGRSLLGPDNVKPGEKIMAGEDFAFYQQLVPGVIFGIGIRNEKVGSVHCYHNPHFFVDEDVLPIGAALHTATAETYLSGCST</sequence>
<reference evidence="3" key="1">
    <citation type="submission" date="2015-06" db="UniProtKB">
        <authorList>
            <consortium name="EnsemblPlants"/>
        </authorList>
    </citation>
    <scope>IDENTIFICATION</scope>
</reference>
<dbReference type="PANTHER" id="PTHR11014">
    <property type="entry name" value="PEPTIDASE M20 FAMILY MEMBER"/>
    <property type="match status" value="1"/>
</dbReference>
<feature type="binding site" evidence="2">
    <location>
        <position position="122"/>
    </location>
    <ligand>
        <name>Mn(2+)</name>
        <dbReference type="ChEBI" id="CHEBI:29035"/>
        <label>2</label>
    </ligand>
</feature>
<dbReference type="SUPFAM" id="SSF55031">
    <property type="entry name" value="Bacterial exopeptidase dimerisation domain"/>
    <property type="match status" value="1"/>
</dbReference>
<dbReference type="PIRSF" id="PIRSF005962">
    <property type="entry name" value="Pept_M20D_amidohydro"/>
    <property type="match status" value="1"/>
</dbReference>
<feature type="binding site" evidence="2">
    <location>
        <position position="170"/>
    </location>
    <ligand>
        <name>Mn(2+)</name>
        <dbReference type="ChEBI" id="CHEBI:29035"/>
        <label>2</label>
    </ligand>
</feature>
<accession>N1R2S4</accession>
<proteinExistence type="predicted"/>
<dbReference type="GO" id="GO:0016787">
    <property type="term" value="F:hydrolase activity"/>
    <property type="evidence" value="ECO:0007669"/>
    <property type="project" value="InterPro"/>
</dbReference>
<evidence type="ECO:0000313" key="3">
    <source>
        <dbReference type="EnsemblPlants" id="EMT13982"/>
    </source>
</evidence>
<dbReference type="Gene3D" id="3.40.630.10">
    <property type="entry name" value="Zn peptidases"/>
    <property type="match status" value="1"/>
</dbReference>
<dbReference type="InterPro" id="IPR036264">
    <property type="entry name" value="Bact_exopeptidase_dim_dom"/>
</dbReference>
<feature type="binding site" evidence="2">
    <location>
        <position position="379"/>
    </location>
    <ligand>
        <name>Mn(2+)</name>
        <dbReference type="ChEBI" id="CHEBI:29035"/>
        <label>2</label>
    </ligand>
</feature>
<dbReference type="SUPFAM" id="SSF53187">
    <property type="entry name" value="Zn-dependent exopeptidases"/>
    <property type="match status" value="1"/>
</dbReference>
<comment type="cofactor">
    <cofactor evidence="2">
        <name>Mn(2+)</name>
        <dbReference type="ChEBI" id="CHEBI:29035"/>
    </cofactor>
    <text evidence="2">The Mn(2+) ion enhances activity.</text>
</comment>
<evidence type="ECO:0008006" key="4">
    <source>
        <dbReference type="Google" id="ProtNLM"/>
    </source>
</evidence>
<dbReference type="GO" id="GO:0046872">
    <property type="term" value="F:metal ion binding"/>
    <property type="evidence" value="ECO:0007669"/>
    <property type="project" value="UniProtKB-KW"/>
</dbReference>
<dbReference type="EnsemblPlants" id="EMT13982">
    <property type="protein sequence ID" value="EMT13982"/>
    <property type="gene ID" value="F775_52700"/>
</dbReference>
<dbReference type="InterPro" id="IPR017439">
    <property type="entry name" value="Amidohydrolase"/>
</dbReference>
<dbReference type="AlphaFoldDB" id="N1R2S4"/>
<organism evidence="3">
    <name type="scientific">Aegilops tauschii</name>
    <name type="common">Tausch's goatgrass</name>
    <name type="synonym">Aegilops squarrosa</name>
    <dbReference type="NCBI Taxonomy" id="37682"/>
    <lineage>
        <taxon>Eukaryota</taxon>
        <taxon>Viridiplantae</taxon>
        <taxon>Streptophyta</taxon>
        <taxon>Embryophyta</taxon>
        <taxon>Tracheophyta</taxon>
        <taxon>Spermatophyta</taxon>
        <taxon>Magnoliopsida</taxon>
        <taxon>Liliopsida</taxon>
        <taxon>Poales</taxon>
        <taxon>Poaceae</taxon>
        <taxon>BOP clade</taxon>
        <taxon>Pooideae</taxon>
        <taxon>Triticodae</taxon>
        <taxon>Triticeae</taxon>
        <taxon>Triticinae</taxon>
        <taxon>Aegilops</taxon>
    </lineage>
</organism>
<protein>
    <recommendedName>
        <fullName evidence="4">Peptidase M20 dimerisation domain-containing protein</fullName>
    </recommendedName>
</protein>
<dbReference type="PANTHER" id="PTHR11014:SF156">
    <property type="entry name" value="PEPTIDASE M20 DIMERISATION DOMAIN-CONTAINING PROTEIN"/>
    <property type="match status" value="1"/>
</dbReference>
<evidence type="ECO:0000256" key="1">
    <source>
        <dbReference type="ARBA" id="ARBA00003007"/>
    </source>
</evidence>
<dbReference type="Pfam" id="PF01546">
    <property type="entry name" value="Peptidase_M20"/>
    <property type="match status" value="1"/>
</dbReference>
<keyword evidence="2" id="KW-0464">Manganese</keyword>
<dbReference type="MEROPS" id="M20.A06"/>
<comment type="function">
    <text evidence="1">Hydrolyzes certain amino acid conjugates of the plant growth regulator indole-3-acetic acid (IAA).</text>
</comment>
<feature type="binding site" evidence="2">
    <location>
        <position position="124"/>
    </location>
    <ligand>
        <name>Mn(2+)</name>
        <dbReference type="ChEBI" id="CHEBI:29035"/>
        <label>2</label>
    </ligand>
</feature>
<keyword evidence="2" id="KW-0479">Metal-binding</keyword>
<dbReference type="Gene3D" id="3.30.70.360">
    <property type="match status" value="1"/>
</dbReference>
<dbReference type="NCBIfam" id="TIGR01891">
    <property type="entry name" value="amidohydrolases"/>
    <property type="match status" value="1"/>
</dbReference>
<evidence type="ECO:0000256" key="2">
    <source>
        <dbReference type="PIRSR" id="PIRSR005962-1"/>
    </source>
</evidence>
<dbReference type="ExpressionAtlas" id="N1R2S4">
    <property type="expression patterns" value="baseline"/>
</dbReference>
<feature type="binding site" evidence="2">
    <location>
        <position position="194"/>
    </location>
    <ligand>
        <name>Mn(2+)</name>
        <dbReference type="ChEBI" id="CHEBI:29035"/>
        <label>2</label>
    </ligand>
</feature>
<name>N1R2S4_AEGTA</name>